<feature type="transmembrane region" description="Helical" evidence="9">
    <location>
        <begin position="92"/>
        <end position="113"/>
    </location>
</feature>
<dbReference type="Gene3D" id="3.30.450.20">
    <property type="entry name" value="PAS domain"/>
    <property type="match status" value="1"/>
</dbReference>
<gene>
    <name evidence="13" type="ORF">LHA_3158</name>
</gene>
<dbReference type="GO" id="GO:0005886">
    <property type="term" value="C:plasma membrane"/>
    <property type="evidence" value="ECO:0007669"/>
    <property type="project" value="UniProtKB-ARBA"/>
</dbReference>
<evidence type="ECO:0000256" key="6">
    <source>
        <dbReference type="ARBA" id="ARBA00023012"/>
    </source>
</evidence>
<feature type="domain" description="Response regulatory" evidence="11">
    <location>
        <begin position="633"/>
        <end position="750"/>
    </location>
</feature>
<dbReference type="CDD" id="cd00156">
    <property type="entry name" value="REC"/>
    <property type="match status" value="1"/>
</dbReference>
<keyword evidence="5 13" id="KW-0418">Kinase</keyword>
<dbReference type="Pfam" id="PF02518">
    <property type="entry name" value="HATPase_c"/>
    <property type="match status" value="1"/>
</dbReference>
<dbReference type="Gene3D" id="3.30.565.10">
    <property type="entry name" value="Histidine kinase-like ATPase, C-terminal domain"/>
    <property type="match status" value="1"/>
</dbReference>
<evidence type="ECO:0000256" key="8">
    <source>
        <dbReference type="PROSITE-ProRule" id="PRU00169"/>
    </source>
</evidence>
<evidence type="ECO:0000256" key="4">
    <source>
        <dbReference type="ARBA" id="ARBA00022679"/>
    </source>
</evidence>
<evidence type="ECO:0000256" key="3">
    <source>
        <dbReference type="ARBA" id="ARBA00022553"/>
    </source>
</evidence>
<dbReference type="KEGG" id="lha:LHA_3158"/>
<dbReference type="PANTHER" id="PTHR43547:SF2">
    <property type="entry name" value="HYBRID SIGNAL TRANSDUCTION HISTIDINE KINASE C"/>
    <property type="match status" value="1"/>
</dbReference>
<evidence type="ECO:0000313" key="13">
    <source>
        <dbReference type="EMBL" id="CEK12142.1"/>
    </source>
</evidence>
<keyword evidence="14" id="KW-1185">Reference proteome</keyword>
<evidence type="ECO:0000256" key="9">
    <source>
        <dbReference type="PROSITE-ProRule" id="PRU00244"/>
    </source>
</evidence>
<dbReference type="PROSITE" id="PS50924">
    <property type="entry name" value="MHYT"/>
    <property type="match status" value="1"/>
</dbReference>
<feature type="modified residue" description="4-aspartylphosphate" evidence="8">
    <location>
        <position position="807"/>
    </location>
</feature>
<evidence type="ECO:0000259" key="11">
    <source>
        <dbReference type="PROSITE" id="PS50110"/>
    </source>
</evidence>
<feature type="domain" description="MHYT" evidence="12">
    <location>
        <begin position="21"/>
        <end position="216"/>
    </location>
</feature>
<dbReference type="InterPro" id="IPR003594">
    <property type="entry name" value="HATPase_dom"/>
</dbReference>
<dbReference type="OrthoDB" id="9792854at2"/>
<dbReference type="SMART" id="SM00387">
    <property type="entry name" value="HATPase_c"/>
    <property type="match status" value="1"/>
</dbReference>
<dbReference type="PRINTS" id="PR00344">
    <property type="entry name" value="BCTRLSENSOR"/>
</dbReference>
<dbReference type="PANTHER" id="PTHR43547">
    <property type="entry name" value="TWO-COMPONENT HISTIDINE KINASE"/>
    <property type="match status" value="1"/>
</dbReference>
<evidence type="ECO:0000259" key="10">
    <source>
        <dbReference type="PROSITE" id="PS50109"/>
    </source>
</evidence>
<dbReference type="Proteomes" id="UP000032803">
    <property type="component" value="Chromosome I"/>
</dbReference>
<dbReference type="SUPFAM" id="SSF52172">
    <property type="entry name" value="CheY-like"/>
    <property type="match status" value="2"/>
</dbReference>
<feature type="transmembrane region" description="Helical" evidence="9">
    <location>
        <begin position="153"/>
        <end position="176"/>
    </location>
</feature>
<dbReference type="FunFam" id="3.30.565.10:FF:000006">
    <property type="entry name" value="Sensor histidine kinase WalK"/>
    <property type="match status" value="1"/>
</dbReference>
<dbReference type="PATRIC" id="fig|449.7.peg.1686"/>
<protein>
    <recommendedName>
        <fullName evidence="2">histidine kinase</fullName>
        <ecNumber evidence="2">2.7.13.3</ecNumber>
    </recommendedName>
</protein>
<evidence type="ECO:0000259" key="12">
    <source>
        <dbReference type="PROSITE" id="PS50924"/>
    </source>
</evidence>
<keyword evidence="7 9" id="KW-0472">Membrane</keyword>
<feature type="modified residue" description="4-aspartylphosphate" evidence="8">
    <location>
        <position position="682"/>
    </location>
</feature>
<dbReference type="InterPro" id="IPR005467">
    <property type="entry name" value="His_kinase_dom"/>
</dbReference>
<dbReference type="Pfam" id="PF03707">
    <property type="entry name" value="MHYT"/>
    <property type="match status" value="3"/>
</dbReference>
<dbReference type="InterPro" id="IPR003661">
    <property type="entry name" value="HisK_dim/P_dom"/>
</dbReference>
<name>A0A0A8UYG6_LEGHA</name>
<keyword evidence="6" id="KW-0902">Two-component regulatory system</keyword>
<evidence type="ECO:0000256" key="2">
    <source>
        <dbReference type="ARBA" id="ARBA00012438"/>
    </source>
</evidence>
<dbReference type="EC" id="2.7.13.3" evidence="2"/>
<comment type="catalytic activity">
    <reaction evidence="1">
        <text>ATP + protein L-histidine = ADP + protein N-phospho-L-histidine.</text>
        <dbReference type="EC" id="2.7.13.3"/>
    </reaction>
</comment>
<feature type="transmembrane region" description="Helical" evidence="9">
    <location>
        <begin position="57"/>
        <end position="86"/>
    </location>
</feature>
<dbReference type="SMART" id="SM00448">
    <property type="entry name" value="REC"/>
    <property type="match status" value="2"/>
</dbReference>
<dbReference type="PROSITE" id="PS50110">
    <property type="entry name" value="RESPONSE_REGULATORY"/>
    <property type="match status" value="2"/>
</dbReference>
<dbReference type="Gene3D" id="1.10.287.130">
    <property type="match status" value="1"/>
</dbReference>
<evidence type="ECO:0000256" key="1">
    <source>
        <dbReference type="ARBA" id="ARBA00000085"/>
    </source>
</evidence>
<dbReference type="SMART" id="SM00388">
    <property type="entry name" value="HisKA"/>
    <property type="match status" value="1"/>
</dbReference>
<dbReference type="SUPFAM" id="SSF47384">
    <property type="entry name" value="Homodimeric domain of signal transducing histidine kinase"/>
    <property type="match status" value="1"/>
</dbReference>
<dbReference type="FunFam" id="1.10.287.130:FF:000001">
    <property type="entry name" value="Two-component sensor histidine kinase"/>
    <property type="match status" value="1"/>
</dbReference>
<dbReference type="EMBL" id="LN681225">
    <property type="protein sequence ID" value="CEK12142.1"/>
    <property type="molecule type" value="Genomic_DNA"/>
</dbReference>
<dbReference type="Pfam" id="PF00072">
    <property type="entry name" value="Response_reg"/>
    <property type="match status" value="2"/>
</dbReference>
<dbReference type="InterPro" id="IPR005330">
    <property type="entry name" value="MHYT_dom"/>
</dbReference>
<dbReference type="PROSITE" id="PS50109">
    <property type="entry name" value="HIS_KIN"/>
    <property type="match status" value="1"/>
</dbReference>
<feature type="transmembrane region" description="Helical" evidence="9">
    <location>
        <begin position="25"/>
        <end position="45"/>
    </location>
</feature>
<sequence length="867" mass="96813">MNLGNWFQLDTIPNNAISGHYDIKLVILSYIIAVLASYVALDLVGSLRAERRKRARIFWLIGGAIAMGLGIWSMHFVGMMAFIMPMPMRYEFTWTAASLLAAILASALALFILQKKNYSLIHLGLGGIIIGLAIATMHYMGMEGMKTHVNIHYLPGLFVLSIIIAIVAAEAALWLALRSNKGTNRQQFHFKLVSALIMGVAICGMHYTGMEASVFTPLTTHHMFSGMQIITTNYLPFFVAGTTILILILALTTSTYKKMISNEKEFLKAMLNNLEDGIIACNSMGKITMVNDSLNKKMSSNIIGKYVDDLPKHFSMYSVNNEKILDEKLPLKRVLKGEKIQELPLLIKFNNNLVNDVVIDGQEILNASGKRLGALTVIHDVTELKRTEKLKKEFVSIVSHELRTPLTSIRGSLGLLVSGVMGGFSDKAKKLLEIANNNCERLLLLINDILDIEKIEAGKMEFQLIEADLQTLVNEAVESNKMYAEKYGVKFNLLSPDESFPIQVDPDRLIQVLNNLISNACKFSEKGNKVEISIQKQNGIVRCSVSNYGPEIPIEFRPRIFQKFSQADASNTRGKSGTGLGLNISKAIIEKLGGQINFASTPEKTTFYFDLPLIQSPVCDTSFSNEEIFADKKLLICEDDEDQANYLKVLLESAGYVANIAHTAKEAKKLLTSNHYEALLLDLVLPDQDGVSFIRELRSNRETKDIQIIVLSVMAQTGRTLLNGDAIRVVDWLDKPIDFNKLLTAISKIKNIDSNNKPNILYIEDNHDQQHLMTVLLNKHANIMTADNLREAKEMLQQRRYDLVILDLLLPDGNGVDILPWLAKYHFPVLVLSNLELSQDYAKYVSDALIKSKSSNEVLLKTIANLL</sequence>
<evidence type="ECO:0000313" key="14">
    <source>
        <dbReference type="Proteomes" id="UP000032803"/>
    </source>
</evidence>
<dbReference type="Gene3D" id="3.40.50.2300">
    <property type="match status" value="2"/>
</dbReference>
<dbReference type="Pfam" id="PF00512">
    <property type="entry name" value="HisKA"/>
    <property type="match status" value="1"/>
</dbReference>
<dbReference type="STRING" id="449.LHA_3158"/>
<dbReference type="SUPFAM" id="SSF55874">
    <property type="entry name" value="ATPase domain of HSP90 chaperone/DNA topoisomerase II/histidine kinase"/>
    <property type="match status" value="1"/>
</dbReference>
<evidence type="ECO:0000256" key="5">
    <source>
        <dbReference type="ARBA" id="ARBA00022777"/>
    </source>
</evidence>
<evidence type="ECO:0000256" key="7">
    <source>
        <dbReference type="ARBA" id="ARBA00023136"/>
    </source>
</evidence>
<feature type="transmembrane region" description="Helical" evidence="9">
    <location>
        <begin position="229"/>
        <end position="251"/>
    </location>
</feature>
<dbReference type="InterPro" id="IPR001789">
    <property type="entry name" value="Sig_transdc_resp-reg_receiver"/>
</dbReference>
<keyword evidence="4" id="KW-0808">Transferase</keyword>
<feature type="transmembrane region" description="Helical" evidence="9">
    <location>
        <begin position="120"/>
        <end position="141"/>
    </location>
</feature>
<dbReference type="CDD" id="cd00082">
    <property type="entry name" value="HisKA"/>
    <property type="match status" value="1"/>
</dbReference>
<proteinExistence type="predicted"/>
<keyword evidence="9" id="KW-0812">Transmembrane</keyword>
<organism evidence="13 14">
    <name type="scientific">Legionella hackeliae</name>
    <dbReference type="NCBI Taxonomy" id="449"/>
    <lineage>
        <taxon>Bacteria</taxon>
        <taxon>Pseudomonadati</taxon>
        <taxon>Pseudomonadota</taxon>
        <taxon>Gammaproteobacteria</taxon>
        <taxon>Legionellales</taxon>
        <taxon>Legionellaceae</taxon>
        <taxon>Legionella</taxon>
    </lineage>
</organism>
<feature type="domain" description="Histidine kinase" evidence="10">
    <location>
        <begin position="397"/>
        <end position="615"/>
    </location>
</feature>
<dbReference type="InterPro" id="IPR011006">
    <property type="entry name" value="CheY-like_superfamily"/>
</dbReference>
<dbReference type="InterPro" id="IPR036097">
    <property type="entry name" value="HisK_dim/P_sf"/>
</dbReference>
<dbReference type="AlphaFoldDB" id="A0A0A8UYG6"/>
<dbReference type="HOGENOM" id="CLU_000445_104_13_6"/>
<dbReference type="GO" id="GO:0000155">
    <property type="term" value="F:phosphorelay sensor kinase activity"/>
    <property type="evidence" value="ECO:0007669"/>
    <property type="project" value="InterPro"/>
</dbReference>
<reference evidence="14" key="1">
    <citation type="submission" date="2014-09" db="EMBL/GenBank/DDBJ databases">
        <authorList>
            <person name="Gomez-Valero L."/>
        </authorList>
    </citation>
    <scope>NUCLEOTIDE SEQUENCE [LARGE SCALE GENOMIC DNA]</scope>
    <source>
        <strain evidence="14">ATCC35250</strain>
    </source>
</reference>
<accession>A0A0A8UYG6</accession>
<dbReference type="InterPro" id="IPR004358">
    <property type="entry name" value="Sig_transdc_His_kin-like_C"/>
</dbReference>
<keyword evidence="9" id="KW-1133">Transmembrane helix</keyword>
<feature type="transmembrane region" description="Helical" evidence="9">
    <location>
        <begin position="188"/>
        <end position="209"/>
    </location>
</feature>
<feature type="domain" description="Response regulatory" evidence="11">
    <location>
        <begin position="759"/>
        <end position="866"/>
    </location>
</feature>
<dbReference type="RefSeq" id="WP_045107214.1">
    <property type="nucleotide sequence ID" value="NZ_LN681225.1"/>
</dbReference>
<keyword evidence="3 8" id="KW-0597">Phosphoprotein</keyword>
<dbReference type="InterPro" id="IPR036890">
    <property type="entry name" value="HATPase_C_sf"/>
</dbReference>